<organism evidence="2 3">
    <name type="scientific">Chloroflexus aurantiacus (strain ATCC 29366 / DSM 635 / J-10-fl)</name>
    <dbReference type="NCBI Taxonomy" id="324602"/>
    <lineage>
        <taxon>Bacteria</taxon>
        <taxon>Bacillati</taxon>
        <taxon>Chloroflexota</taxon>
        <taxon>Chloroflexia</taxon>
        <taxon>Chloroflexales</taxon>
        <taxon>Chloroflexineae</taxon>
        <taxon>Chloroflexaceae</taxon>
        <taxon>Chloroflexus</taxon>
    </lineage>
</organism>
<evidence type="ECO:0000313" key="2">
    <source>
        <dbReference type="EMBL" id="ABY36869.1"/>
    </source>
</evidence>
<accession>A9WB76</accession>
<sequence length="143" mass="16296">MGHSTITTRPLYRRIVLVYLITMASLVFTAYYHLDYAADGLGNVSWQTLVDAFPIFFLFISIFFFLASISLMRWRGRLAAKLGMAASICAWLYYGLINCAMLLAFALLPLFHPLGIIVFGLPIILLYFSYTSSWQLLRRIPPV</sequence>
<feature type="transmembrane region" description="Helical" evidence="1">
    <location>
        <begin position="84"/>
        <end position="105"/>
    </location>
</feature>
<proteinExistence type="predicted"/>
<feature type="transmembrane region" description="Helical" evidence="1">
    <location>
        <begin position="12"/>
        <end position="32"/>
    </location>
</feature>
<keyword evidence="1" id="KW-1133">Transmembrane helix</keyword>
<protein>
    <submittedName>
        <fullName evidence="2">Uncharacterized protein</fullName>
    </submittedName>
</protein>
<dbReference type="InParanoid" id="A9WB76"/>
<dbReference type="KEGG" id="cau:Caur_3687"/>
<reference evidence="3" key="1">
    <citation type="journal article" date="2011" name="BMC Genomics">
        <title>Complete genome sequence of the filamentous anoxygenic phototrophic bacterium Chloroflexus aurantiacus.</title>
        <authorList>
            <person name="Tang K.H."/>
            <person name="Barry K."/>
            <person name="Chertkov O."/>
            <person name="Dalin E."/>
            <person name="Han C.S."/>
            <person name="Hauser L.J."/>
            <person name="Honchak B.M."/>
            <person name="Karbach L.E."/>
            <person name="Land M.L."/>
            <person name="Lapidus A."/>
            <person name="Larimer F.W."/>
            <person name="Mikhailova N."/>
            <person name="Pitluck S."/>
            <person name="Pierson B.K."/>
            <person name="Blankenship R.E."/>
        </authorList>
    </citation>
    <scope>NUCLEOTIDE SEQUENCE [LARGE SCALE GENOMIC DNA]</scope>
    <source>
        <strain evidence="3">ATCC 29366 / DSM 635 / J-10-fl</strain>
    </source>
</reference>
<dbReference type="STRING" id="324602.Caur_3687"/>
<evidence type="ECO:0000256" key="1">
    <source>
        <dbReference type="SAM" id="Phobius"/>
    </source>
</evidence>
<keyword evidence="3" id="KW-1185">Reference proteome</keyword>
<keyword evidence="1" id="KW-0812">Transmembrane</keyword>
<evidence type="ECO:0000313" key="3">
    <source>
        <dbReference type="Proteomes" id="UP000002008"/>
    </source>
</evidence>
<name>A9WB76_CHLAA</name>
<dbReference type="HOGENOM" id="CLU_1802651_0_0_0"/>
<feature type="transmembrane region" description="Helical" evidence="1">
    <location>
        <begin position="111"/>
        <end position="130"/>
    </location>
</feature>
<dbReference type="EnsemblBacteria" id="ABY36869">
    <property type="protein sequence ID" value="ABY36869"/>
    <property type="gene ID" value="Caur_3687"/>
</dbReference>
<dbReference type="RefSeq" id="WP_012259522.1">
    <property type="nucleotide sequence ID" value="NC_010175.1"/>
</dbReference>
<dbReference type="AlphaFoldDB" id="A9WB76"/>
<dbReference type="Proteomes" id="UP000002008">
    <property type="component" value="Chromosome"/>
</dbReference>
<dbReference type="EMBL" id="CP000909">
    <property type="protein sequence ID" value="ABY36869.1"/>
    <property type="molecule type" value="Genomic_DNA"/>
</dbReference>
<keyword evidence="1" id="KW-0472">Membrane</keyword>
<feature type="transmembrane region" description="Helical" evidence="1">
    <location>
        <begin position="52"/>
        <end position="72"/>
    </location>
</feature>
<gene>
    <name evidence="2" type="ordered locus">Caur_3687</name>
</gene>